<keyword evidence="6 7" id="KW-0472">Membrane</keyword>
<dbReference type="InterPro" id="IPR035906">
    <property type="entry name" value="MetI-like_sf"/>
</dbReference>
<feature type="transmembrane region" description="Helical" evidence="7">
    <location>
        <begin position="236"/>
        <end position="256"/>
    </location>
</feature>
<feature type="transmembrane region" description="Helical" evidence="7">
    <location>
        <begin position="144"/>
        <end position="165"/>
    </location>
</feature>
<dbReference type="PANTHER" id="PTHR30151:SF0">
    <property type="entry name" value="ABC TRANSPORTER PERMEASE PROTEIN MJ0413-RELATED"/>
    <property type="match status" value="1"/>
</dbReference>
<dbReference type="Proteomes" id="UP000247540">
    <property type="component" value="Unassembled WGS sequence"/>
</dbReference>
<proteinExistence type="inferred from homology"/>
<keyword evidence="2 7" id="KW-0813">Transport</keyword>
<comment type="subcellular location">
    <subcellularLocation>
        <location evidence="1 7">Cell membrane</location>
        <topology evidence="1 7">Multi-pass membrane protein</topology>
    </subcellularLocation>
</comment>
<feature type="transmembrane region" description="Helical" evidence="7">
    <location>
        <begin position="268"/>
        <end position="286"/>
    </location>
</feature>
<evidence type="ECO:0000259" key="8">
    <source>
        <dbReference type="PROSITE" id="PS50928"/>
    </source>
</evidence>
<keyword evidence="4 7" id="KW-0812">Transmembrane</keyword>
<organism evidence="9 10">
    <name type="scientific">Xylophilus ampelinus</name>
    <dbReference type="NCBI Taxonomy" id="54067"/>
    <lineage>
        <taxon>Bacteria</taxon>
        <taxon>Pseudomonadati</taxon>
        <taxon>Pseudomonadota</taxon>
        <taxon>Betaproteobacteria</taxon>
        <taxon>Burkholderiales</taxon>
        <taxon>Xylophilus</taxon>
    </lineage>
</organism>
<gene>
    <name evidence="9" type="ORF">DFQ15_11379</name>
</gene>
<dbReference type="OrthoDB" id="8138334at2"/>
<protein>
    <submittedName>
        <fullName evidence="9">NitT/TauT family transport system permease protein</fullName>
    </submittedName>
</protein>
<dbReference type="PROSITE" id="PS50928">
    <property type="entry name" value="ABC_TM1"/>
    <property type="match status" value="1"/>
</dbReference>
<evidence type="ECO:0000313" key="9">
    <source>
        <dbReference type="EMBL" id="PYE76391.1"/>
    </source>
</evidence>
<reference evidence="9 10" key="1">
    <citation type="submission" date="2018-06" db="EMBL/GenBank/DDBJ databases">
        <title>Genomic Encyclopedia of Type Strains, Phase III (KMG-III): the genomes of soil and plant-associated and newly described type strains.</title>
        <authorList>
            <person name="Whitman W."/>
        </authorList>
    </citation>
    <scope>NUCLEOTIDE SEQUENCE [LARGE SCALE GENOMIC DNA]</scope>
    <source>
        <strain evidence="9 10">CECT 7646</strain>
    </source>
</reference>
<dbReference type="Gene3D" id="1.10.3720.10">
    <property type="entry name" value="MetI-like"/>
    <property type="match status" value="1"/>
</dbReference>
<evidence type="ECO:0000256" key="3">
    <source>
        <dbReference type="ARBA" id="ARBA00022475"/>
    </source>
</evidence>
<dbReference type="RefSeq" id="WP_110465869.1">
    <property type="nucleotide sequence ID" value="NZ_JAMOFZ010000013.1"/>
</dbReference>
<evidence type="ECO:0000256" key="6">
    <source>
        <dbReference type="ARBA" id="ARBA00023136"/>
    </source>
</evidence>
<dbReference type="AlphaFoldDB" id="A0A318SKT8"/>
<sequence length="299" mass="31401">MSAVPAAAASVAPVPSVASPGAAAPAALPPIAAPVSARRRRALAPLEPVGGTARWMLGLGFFVLFVAVWAFFTLGGFVSPTFLASPVTMVREGWLLFTEYNFIHDIGMTVWRVVGGFALASVLAVPLGIAMGAYKGVEAFFEPFVSFCRYLPASAFIPLLILWAGIGETQKLLVIFIGSFFQVVLMVAVTVGSARRDLVEAAYTLGAGDRGVIARVVIPGAAPGIAETLRLVLGWAWTYVIVAELIGSSSGIGHMITDSQALLNTGQISFGIIVIGIIGLVSDFAFKAANRRLFAWSTL</sequence>
<feature type="transmembrane region" description="Helical" evidence="7">
    <location>
        <begin position="172"/>
        <end position="192"/>
    </location>
</feature>
<dbReference type="PANTHER" id="PTHR30151">
    <property type="entry name" value="ALKANE SULFONATE ABC TRANSPORTER-RELATED, MEMBRANE SUBUNIT"/>
    <property type="match status" value="1"/>
</dbReference>
<dbReference type="FunFam" id="1.10.3720.10:FF:000003">
    <property type="entry name" value="Aliphatic sulfonate ABC transporter permease"/>
    <property type="match status" value="1"/>
</dbReference>
<dbReference type="CDD" id="cd06261">
    <property type="entry name" value="TM_PBP2"/>
    <property type="match status" value="1"/>
</dbReference>
<name>A0A318SKT8_9BURK</name>
<evidence type="ECO:0000256" key="5">
    <source>
        <dbReference type="ARBA" id="ARBA00022989"/>
    </source>
</evidence>
<dbReference type="GO" id="GO:0042918">
    <property type="term" value="P:alkanesulfonate transmembrane transport"/>
    <property type="evidence" value="ECO:0007669"/>
    <property type="project" value="UniProtKB-ARBA"/>
</dbReference>
<accession>A0A318SKT8</accession>
<keyword evidence="10" id="KW-1185">Reference proteome</keyword>
<evidence type="ECO:0000256" key="2">
    <source>
        <dbReference type="ARBA" id="ARBA00022448"/>
    </source>
</evidence>
<dbReference type="InterPro" id="IPR000515">
    <property type="entry name" value="MetI-like"/>
</dbReference>
<feature type="domain" description="ABC transmembrane type-1" evidence="8">
    <location>
        <begin position="106"/>
        <end position="286"/>
    </location>
</feature>
<feature type="transmembrane region" description="Helical" evidence="7">
    <location>
        <begin position="56"/>
        <end position="89"/>
    </location>
</feature>
<evidence type="ECO:0000313" key="10">
    <source>
        <dbReference type="Proteomes" id="UP000247540"/>
    </source>
</evidence>
<dbReference type="SUPFAM" id="SSF161098">
    <property type="entry name" value="MetI-like"/>
    <property type="match status" value="1"/>
</dbReference>
<keyword evidence="3" id="KW-1003">Cell membrane</keyword>
<dbReference type="Pfam" id="PF00528">
    <property type="entry name" value="BPD_transp_1"/>
    <property type="match status" value="1"/>
</dbReference>
<evidence type="ECO:0000256" key="4">
    <source>
        <dbReference type="ARBA" id="ARBA00022692"/>
    </source>
</evidence>
<comment type="caution">
    <text evidence="9">The sequence shown here is derived from an EMBL/GenBank/DDBJ whole genome shotgun (WGS) entry which is preliminary data.</text>
</comment>
<feature type="transmembrane region" description="Helical" evidence="7">
    <location>
        <begin position="110"/>
        <end position="132"/>
    </location>
</feature>
<evidence type="ECO:0000256" key="1">
    <source>
        <dbReference type="ARBA" id="ARBA00004651"/>
    </source>
</evidence>
<dbReference type="GO" id="GO:0005886">
    <property type="term" value="C:plasma membrane"/>
    <property type="evidence" value="ECO:0007669"/>
    <property type="project" value="UniProtKB-SubCell"/>
</dbReference>
<evidence type="ECO:0000256" key="7">
    <source>
        <dbReference type="RuleBase" id="RU363032"/>
    </source>
</evidence>
<keyword evidence="5 7" id="KW-1133">Transmembrane helix</keyword>
<comment type="similarity">
    <text evidence="7">Belongs to the binding-protein-dependent transport system permease family.</text>
</comment>
<dbReference type="EMBL" id="QJTC01000013">
    <property type="protein sequence ID" value="PYE76391.1"/>
    <property type="molecule type" value="Genomic_DNA"/>
</dbReference>